<gene>
    <name evidence="1" type="ORF">GCM10023210_07360</name>
</gene>
<name>A0ABP9LZQ9_9FLAO</name>
<organism evidence="1 2">
    <name type="scientific">Chryseobacterium ginsengisoli</name>
    <dbReference type="NCBI Taxonomy" id="363853"/>
    <lineage>
        <taxon>Bacteria</taxon>
        <taxon>Pseudomonadati</taxon>
        <taxon>Bacteroidota</taxon>
        <taxon>Flavobacteriia</taxon>
        <taxon>Flavobacteriales</taxon>
        <taxon>Weeksellaceae</taxon>
        <taxon>Chryseobacterium group</taxon>
        <taxon>Chryseobacterium</taxon>
    </lineage>
</organism>
<sequence>MNSKIFILIFVVIFTSLSSQKIFNIKATLNTENNIFDVSDSIRRLLFIRCNGNLMLPEYGYYIDVSKEDTEKLKKKTIAYIPMNGEEYDDLEKGIDEGVLKLSDSLYYSAATNSKNFFRKIVINPSLKDTIYITDINNYLNMQNTKEWIEMLDSKRKIIVGDKICAETTTGGYTFNSYRKEKMCDLAKKRLYYVNILFPETNIDWSKKQWEFWYKNLIKSQ</sequence>
<accession>A0ABP9LZQ9</accession>
<reference evidence="2" key="1">
    <citation type="journal article" date="2019" name="Int. J. Syst. Evol. Microbiol.">
        <title>The Global Catalogue of Microorganisms (GCM) 10K type strain sequencing project: providing services to taxonomists for standard genome sequencing and annotation.</title>
        <authorList>
            <consortium name="The Broad Institute Genomics Platform"/>
            <consortium name="The Broad Institute Genome Sequencing Center for Infectious Disease"/>
            <person name="Wu L."/>
            <person name="Ma J."/>
        </authorList>
    </citation>
    <scope>NUCLEOTIDE SEQUENCE [LARGE SCALE GENOMIC DNA]</scope>
    <source>
        <strain evidence="2">JCM 18019</strain>
    </source>
</reference>
<dbReference type="EMBL" id="BAABHX010000001">
    <property type="protein sequence ID" value="GAA5085995.1"/>
    <property type="molecule type" value="Genomic_DNA"/>
</dbReference>
<protein>
    <submittedName>
        <fullName evidence="1">Uncharacterized protein</fullName>
    </submittedName>
</protein>
<proteinExistence type="predicted"/>
<dbReference type="RefSeq" id="WP_345200387.1">
    <property type="nucleotide sequence ID" value="NZ_BAABHX010000001.1"/>
</dbReference>
<comment type="caution">
    <text evidence="1">The sequence shown here is derived from an EMBL/GenBank/DDBJ whole genome shotgun (WGS) entry which is preliminary data.</text>
</comment>
<evidence type="ECO:0000313" key="2">
    <source>
        <dbReference type="Proteomes" id="UP001500353"/>
    </source>
</evidence>
<dbReference type="Proteomes" id="UP001500353">
    <property type="component" value="Unassembled WGS sequence"/>
</dbReference>
<evidence type="ECO:0000313" key="1">
    <source>
        <dbReference type="EMBL" id="GAA5085995.1"/>
    </source>
</evidence>
<keyword evidence="2" id="KW-1185">Reference proteome</keyword>